<feature type="compositionally biased region" description="Basic and acidic residues" evidence="2">
    <location>
        <begin position="366"/>
        <end position="377"/>
    </location>
</feature>
<dbReference type="EMBL" id="OIVN01000050">
    <property type="protein sequence ID" value="SPC73314.1"/>
    <property type="molecule type" value="Genomic_DNA"/>
</dbReference>
<feature type="region of interest" description="Disordered" evidence="2">
    <location>
        <begin position="516"/>
        <end position="561"/>
    </location>
</feature>
<evidence type="ECO:0000256" key="1">
    <source>
        <dbReference type="SAM" id="Coils"/>
    </source>
</evidence>
<name>A0A2N9EFA3_FAGSY</name>
<accession>A0A2N9EFA3</accession>
<feature type="region of interest" description="Disordered" evidence="2">
    <location>
        <begin position="353"/>
        <end position="377"/>
    </location>
</feature>
<dbReference type="AlphaFoldDB" id="A0A2N9EFA3"/>
<evidence type="ECO:0008006" key="4">
    <source>
        <dbReference type="Google" id="ProtNLM"/>
    </source>
</evidence>
<organism evidence="3">
    <name type="scientific">Fagus sylvatica</name>
    <name type="common">Beechnut</name>
    <dbReference type="NCBI Taxonomy" id="28930"/>
    <lineage>
        <taxon>Eukaryota</taxon>
        <taxon>Viridiplantae</taxon>
        <taxon>Streptophyta</taxon>
        <taxon>Embryophyta</taxon>
        <taxon>Tracheophyta</taxon>
        <taxon>Spermatophyta</taxon>
        <taxon>Magnoliopsida</taxon>
        <taxon>eudicotyledons</taxon>
        <taxon>Gunneridae</taxon>
        <taxon>Pentapetalae</taxon>
        <taxon>rosids</taxon>
        <taxon>fabids</taxon>
        <taxon>Fagales</taxon>
        <taxon>Fagaceae</taxon>
        <taxon>Fagus</taxon>
    </lineage>
</organism>
<evidence type="ECO:0000313" key="3">
    <source>
        <dbReference type="EMBL" id="SPC73314.1"/>
    </source>
</evidence>
<keyword evidence="1" id="KW-0175">Coiled coil</keyword>
<sequence length="811" mass="90000">MAESSSNNDPCSRAIQIIKALPASQRLTDILIPCGNAPTSSSSTTTSPRCGALAHPLMAVGTGLDDDVDILNGVPLSYNEFIKQSFIKPCSCSTLSPNNPMASLLGSSKCGPILTFPRLHPSFTLPSCHGLIEKLGCMPSSQKKSPPSPHVSSSLVTHQGGGYLKNLCPSRQGDMALRTSNSSKAKASLEETRRGVLVSNRGTWWSLGLPMLTKNMDWMARVAISKDEAKQISVLARERVTGFAFTPFSVRSVSFSLFHSWWESYMANFNNEDDLIEALQGCCLGFLMYQLAGAGIEHIASYVAPQPLQQISPSGKKISGDSSSQKFATAKDAAFKKAKESVQLQAPLLILPTPSEQGTRTSTKRKSPEVEEVDHAVSPKGAKPFGKRLIKTAAKKSTAKKAKVVEVVPDSSIIEVEPLDEELDDTTTLSNLMRKVDEQKQILSGVIEAQETLEAEDRLIARKFKEAKQLDVAFQAKAQVEDVKRKRLEAEEEKKRQVDKAENERIAEIERKLHIKKKEKDQTDQKRQQELERKKKEEEEKKKQEEKKKREEKRREVETTKKKVVQPTIEVRTSIEAATSSIEAAAPLVSMLFTLVFAPLICLLDPSTVPDSHQDLFYFYSFGAFQRITPSSHQPIERTLATTVDLVLLDATLVDQFQQVARFFTTHSSALSESGRALLGLFVQNLDSTISNLQAAQEKINRATNHEANHKQRVSKLQAHQLDLQTKASELKSIDQKVKSLEAELQLWKSKHTQNCLELQTIHTESQGVVREVELISRAEQDIQTLQSEITELEMLPLMSWAGLSAAFKEL</sequence>
<proteinExistence type="predicted"/>
<gene>
    <name evidence="3" type="ORF">FSB_LOCUS1196</name>
</gene>
<feature type="coiled-coil region" evidence="1">
    <location>
        <begin position="683"/>
        <end position="796"/>
    </location>
</feature>
<protein>
    <recommendedName>
        <fullName evidence="4">Aminotransferase-like plant mobile domain-containing protein</fullName>
    </recommendedName>
</protein>
<reference evidence="3" key="1">
    <citation type="submission" date="2018-02" db="EMBL/GenBank/DDBJ databases">
        <authorList>
            <person name="Cohen D.B."/>
            <person name="Kent A.D."/>
        </authorList>
    </citation>
    <scope>NUCLEOTIDE SEQUENCE</scope>
</reference>
<evidence type="ECO:0000256" key="2">
    <source>
        <dbReference type="SAM" id="MobiDB-lite"/>
    </source>
</evidence>